<accession>A0A8J7NF02</accession>
<sequence>MAWYHQKSEGAPKLLIYLVNKLNSGTPSHFSGSGSGIDFALTKTSLSRTAQ</sequence>
<evidence type="ECO:0000313" key="2">
    <source>
        <dbReference type="Proteomes" id="UP000736164"/>
    </source>
</evidence>
<dbReference type="InterPro" id="IPR036179">
    <property type="entry name" value="Ig-like_dom_sf"/>
</dbReference>
<feature type="non-terminal residue" evidence="1">
    <location>
        <position position="1"/>
    </location>
</feature>
<dbReference type="EMBL" id="JAAWVO010004547">
    <property type="protein sequence ID" value="MBN3312167.1"/>
    <property type="molecule type" value="Genomic_DNA"/>
</dbReference>
<protein>
    <submittedName>
        <fullName evidence="1">KVD16 protein</fullName>
    </submittedName>
</protein>
<dbReference type="SUPFAM" id="SSF48726">
    <property type="entry name" value="Immunoglobulin"/>
    <property type="match status" value="1"/>
</dbReference>
<keyword evidence="2" id="KW-1185">Reference proteome</keyword>
<gene>
    <name evidence="1" type="primary">Igkv1d16_2</name>
    <name evidence="1" type="ORF">GTO95_0010910</name>
</gene>
<reference evidence="1" key="1">
    <citation type="journal article" date="2021" name="Cell">
        <title>Tracing the genetic footprints of vertebrate landing in non-teleost ray-finned fishes.</title>
        <authorList>
            <person name="Bi X."/>
            <person name="Wang K."/>
            <person name="Yang L."/>
            <person name="Pan H."/>
            <person name="Jiang H."/>
            <person name="Wei Q."/>
            <person name="Fang M."/>
            <person name="Yu H."/>
            <person name="Zhu C."/>
            <person name="Cai Y."/>
            <person name="He Y."/>
            <person name="Gan X."/>
            <person name="Zeng H."/>
            <person name="Yu D."/>
            <person name="Zhu Y."/>
            <person name="Jiang H."/>
            <person name="Qiu Q."/>
            <person name="Yang H."/>
            <person name="Zhang Y.E."/>
            <person name="Wang W."/>
            <person name="Zhu M."/>
            <person name="He S."/>
            <person name="Zhang G."/>
        </authorList>
    </citation>
    <scope>NUCLEOTIDE SEQUENCE</scope>
    <source>
        <strain evidence="1">Allg_001</strain>
    </source>
</reference>
<name>A0A8J7NF02_ATRSP</name>
<dbReference type="InterPro" id="IPR013783">
    <property type="entry name" value="Ig-like_fold"/>
</dbReference>
<organism evidence="1 2">
    <name type="scientific">Atractosteus spatula</name>
    <name type="common">Alligator gar</name>
    <name type="synonym">Lepisosteus spatula</name>
    <dbReference type="NCBI Taxonomy" id="7917"/>
    <lineage>
        <taxon>Eukaryota</taxon>
        <taxon>Metazoa</taxon>
        <taxon>Chordata</taxon>
        <taxon>Craniata</taxon>
        <taxon>Vertebrata</taxon>
        <taxon>Euteleostomi</taxon>
        <taxon>Actinopterygii</taxon>
        <taxon>Neopterygii</taxon>
        <taxon>Holostei</taxon>
        <taxon>Semionotiformes</taxon>
        <taxon>Lepisosteidae</taxon>
        <taxon>Atractosteus</taxon>
    </lineage>
</organism>
<comment type="caution">
    <text evidence="1">The sequence shown here is derived from an EMBL/GenBank/DDBJ whole genome shotgun (WGS) entry which is preliminary data.</text>
</comment>
<feature type="non-terminal residue" evidence="1">
    <location>
        <position position="51"/>
    </location>
</feature>
<dbReference type="Gene3D" id="2.60.40.10">
    <property type="entry name" value="Immunoglobulins"/>
    <property type="match status" value="1"/>
</dbReference>
<proteinExistence type="predicted"/>
<dbReference type="InterPro" id="IPR050150">
    <property type="entry name" value="IgV_Light_Chain"/>
</dbReference>
<evidence type="ECO:0000313" key="1">
    <source>
        <dbReference type="EMBL" id="MBN3312167.1"/>
    </source>
</evidence>
<dbReference type="PANTHER" id="PTHR23267">
    <property type="entry name" value="IMMUNOGLOBULIN LIGHT CHAIN"/>
    <property type="match status" value="1"/>
</dbReference>
<dbReference type="AlphaFoldDB" id="A0A8J7NF02"/>
<dbReference type="Proteomes" id="UP000736164">
    <property type="component" value="Unassembled WGS sequence"/>
</dbReference>